<dbReference type="GO" id="GO:0006744">
    <property type="term" value="P:ubiquinone biosynthetic process"/>
    <property type="evidence" value="ECO:0007669"/>
    <property type="project" value="InterPro"/>
</dbReference>
<evidence type="ECO:0000313" key="2">
    <source>
        <dbReference type="Proteomes" id="UP000248856"/>
    </source>
</evidence>
<accession>A0A328Z044</accession>
<sequence>MQSIERRYPQTLQRTAVNTAILTPAAIDKVFWKIRIGNQPAAVPAANQTPPAAKAITPFFFAYHQEAQRETCAQHATDGCQLCVPFFAVARGETWLGRRVMADIVSYHFFHADRPRPKLRPLRALGHFRKLMADKEDTAQYFHMSECLMTQRTVTLVERFCESERGRTLMAKEPDLPHLLDDHRTLEAMPSDSVAHAYLSFMRNENLSAAGLVAESEKSGIPSYADQMQWLHDRLRDTHDLVHVLTGYGRDALGEACVLGFSAGQFPWGEADHIFPWGAALEIGRQSKITASAWASVSEAKRHGKTALPIYAEDVMAMMAEPLEAARKRLGIGGPTKYLLAHQQLRERGIDPFKVLKMA</sequence>
<gene>
    <name evidence="1" type="ORF">AX018_103445</name>
</gene>
<proteinExistence type="predicted"/>
<comment type="caution">
    <text evidence="1">The sequence shown here is derived from an EMBL/GenBank/DDBJ whole genome shotgun (WGS) entry which is preliminary data.</text>
</comment>
<name>A0A328Z044_9BURK</name>
<dbReference type="EMBL" id="QLTA01000034">
    <property type="protein sequence ID" value="RAR77842.1"/>
    <property type="molecule type" value="Genomic_DNA"/>
</dbReference>
<dbReference type="InterPro" id="IPR007715">
    <property type="entry name" value="Coq4"/>
</dbReference>
<dbReference type="AlphaFoldDB" id="A0A328Z044"/>
<dbReference type="Pfam" id="PF05019">
    <property type="entry name" value="Coq4"/>
    <property type="match status" value="1"/>
</dbReference>
<evidence type="ECO:0000313" key="1">
    <source>
        <dbReference type="EMBL" id="RAR77842.1"/>
    </source>
</evidence>
<dbReference type="Proteomes" id="UP000248856">
    <property type="component" value="Unassembled WGS sequence"/>
</dbReference>
<keyword evidence="1" id="KW-0830">Ubiquinone</keyword>
<keyword evidence="2" id="KW-1185">Reference proteome</keyword>
<protein>
    <submittedName>
        <fullName evidence="1">Ubiquinone biosynthesis protein COQ4</fullName>
    </submittedName>
</protein>
<organism evidence="1 2">
    <name type="scientific">Paracidovorax anthurii</name>
    <dbReference type="NCBI Taxonomy" id="78229"/>
    <lineage>
        <taxon>Bacteria</taxon>
        <taxon>Pseudomonadati</taxon>
        <taxon>Pseudomonadota</taxon>
        <taxon>Betaproteobacteria</taxon>
        <taxon>Burkholderiales</taxon>
        <taxon>Comamonadaceae</taxon>
        <taxon>Paracidovorax</taxon>
    </lineage>
</organism>
<reference evidence="1 2" key="1">
    <citation type="submission" date="2018-06" db="EMBL/GenBank/DDBJ databases">
        <title>Genomic Encyclopedia of Archaeal and Bacterial Type Strains, Phase II (KMG-II): from individual species to whole genera.</title>
        <authorList>
            <person name="Goeker M."/>
        </authorList>
    </citation>
    <scope>NUCLEOTIDE SEQUENCE [LARGE SCALE GENOMIC DNA]</scope>
    <source>
        <strain evidence="1 2">CFPB 3232</strain>
    </source>
</reference>
<dbReference type="RefSeq" id="WP_211322454.1">
    <property type="nucleotide sequence ID" value="NZ_CBCSGC010000174.1"/>
</dbReference>